<dbReference type="RefSeq" id="WP_330151084.1">
    <property type="nucleotide sequence ID" value="NZ_JAUZMZ010000020.1"/>
</dbReference>
<dbReference type="GO" id="GO:0008446">
    <property type="term" value="F:GDP-mannose 4,6-dehydratase activity"/>
    <property type="evidence" value="ECO:0007669"/>
    <property type="project" value="UniProtKB-EC"/>
</dbReference>
<dbReference type="InterPro" id="IPR036291">
    <property type="entry name" value="NAD(P)-bd_dom_sf"/>
</dbReference>
<accession>A0ABU7JNM6</accession>
<comment type="similarity">
    <text evidence="1">Belongs to the NAD(P)-dependent epimerase/dehydratase family.</text>
</comment>
<dbReference type="PROSITE" id="PS00061">
    <property type="entry name" value="ADH_SHORT"/>
    <property type="match status" value="1"/>
</dbReference>
<dbReference type="Proteomes" id="UP001331936">
    <property type="component" value="Unassembled WGS sequence"/>
</dbReference>
<evidence type="ECO:0000313" key="3">
    <source>
        <dbReference type="EMBL" id="MEE2031640.1"/>
    </source>
</evidence>
<dbReference type="EC" id="4.2.1.47" evidence="3"/>
<evidence type="ECO:0000313" key="4">
    <source>
        <dbReference type="Proteomes" id="UP001331936"/>
    </source>
</evidence>
<dbReference type="SUPFAM" id="SSF51735">
    <property type="entry name" value="NAD(P)-binding Rossmann-fold domains"/>
    <property type="match status" value="1"/>
</dbReference>
<evidence type="ECO:0000259" key="2">
    <source>
        <dbReference type="Pfam" id="PF01370"/>
    </source>
</evidence>
<sequence>MRTLVTGAAGFIGSNLVDRLLADGHEVVGVDNLSTGRIANLDGALLSRHFTFVETDIALPDLQAVVAGVRPDAVFHLAAQVDVRKSVTDPRYDASTNILGTINLAEACRRAGTRRIVFAASGGSRYGEPTTLPVREEVPAHPLSPYAAGKVAAEMYLACYADMYGLAPINLALSNVYGPRQDPHGEAGVVAIFGSAMLAGRPTVIYGDGQATRDYVYVGDVVEAFTRAGQAPAPLTGTFNIGTGIQTSTAELHHLMCEVVGNPESPRHEGSRTGEIQAIALDHTAAHSALQWDPRVDMREGLRRTVDWLREITVAPVGAASVATGPEGSRR</sequence>
<comment type="caution">
    <text evidence="3">The sequence shown here is derived from an EMBL/GenBank/DDBJ whole genome shotgun (WGS) entry which is preliminary data.</text>
</comment>
<feature type="domain" description="NAD-dependent epimerase/dehydratase" evidence="2">
    <location>
        <begin position="4"/>
        <end position="242"/>
    </location>
</feature>
<dbReference type="EMBL" id="JAUZMZ010000020">
    <property type="protein sequence ID" value="MEE2031640.1"/>
    <property type="molecule type" value="Genomic_DNA"/>
</dbReference>
<name>A0ABU7JNM6_9NOCA</name>
<reference evidence="3 4" key="1">
    <citation type="submission" date="2023-08" db="EMBL/GenBank/DDBJ databases">
        <authorList>
            <person name="Girao M."/>
            <person name="Carvalho M.F."/>
        </authorList>
    </citation>
    <scope>NUCLEOTIDE SEQUENCE [LARGE SCALE GENOMIC DNA]</scope>
    <source>
        <strain evidence="3 4">CC-R104</strain>
    </source>
</reference>
<evidence type="ECO:0000256" key="1">
    <source>
        <dbReference type="ARBA" id="ARBA00007637"/>
    </source>
</evidence>
<dbReference type="Pfam" id="PF01370">
    <property type="entry name" value="Epimerase"/>
    <property type="match status" value="1"/>
</dbReference>
<dbReference type="Gene3D" id="3.90.25.10">
    <property type="entry name" value="UDP-galactose 4-epimerase, domain 1"/>
    <property type="match status" value="1"/>
</dbReference>
<dbReference type="InterPro" id="IPR001509">
    <property type="entry name" value="Epimerase_deHydtase"/>
</dbReference>
<dbReference type="InterPro" id="IPR020904">
    <property type="entry name" value="Sc_DH/Rdtase_CS"/>
</dbReference>
<dbReference type="Gene3D" id="3.40.50.720">
    <property type="entry name" value="NAD(P)-binding Rossmann-like Domain"/>
    <property type="match status" value="1"/>
</dbReference>
<organism evidence="3 4">
    <name type="scientific">Rhodococcus chondri</name>
    <dbReference type="NCBI Taxonomy" id="3065941"/>
    <lineage>
        <taxon>Bacteria</taxon>
        <taxon>Bacillati</taxon>
        <taxon>Actinomycetota</taxon>
        <taxon>Actinomycetes</taxon>
        <taxon>Mycobacteriales</taxon>
        <taxon>Nocardiaceae</taxon>
        <taxon>Rhodococcus</taxon>
    </lineage>
</organism>
<proteinExistence type="inferred from homology"/>
<dbReference type="PANTHER" id="PTHR43000">
    <property type="entry name" value="DTDP-D-GLUCOSE 4,6-DEHYDRATASE-RELATED"/>
    <property type="match status" value="1"/>
</dbReference>
<protein>
    <submittedName>
        <fullName evidence="3">GDP-mannose 4,6-dehydratase</fullName>
        <ecNumber evidence="3">4.2.1.47</ecNumber>
    </submittedName>
</protein>
<gene>
    <name evidence="3" type="ORF">Q8814_05840</name>
</gene>
<keyword evidence="4" id="KW-1185">Reference proteome</keyword>
<keyword evidence="3" id="KW-0456">Lyase</keyword>